<sequence>MSFRPARGAALGRSLHVRIPADVGEAITAAVRPCRERDLVRRHRLPHGHERCPVLRDADDGRHVRARHTCNRALRRHCAGRRRQLPAGRQRAGGEADSRRGA</sequence>
<feature type="region of interest" description="Disordered" evidence="1">
    <location>
        <begin position="80"/>
        <end position="102"/>
    </location>
</feature>
<reference evidence="2 3" key="1">
    <citation type="journal article" date="2020" name="Microb. Genom.">
        <title>Genetic diversity of clinical and environmental Mucorales isolates obtained from an investigation of mucormycosis cases among solid organ transplant recipients.</title>
        <authorList>
            <person name="Nguyen M.H."/>
            <person name="Kaul D."/>
            <person name="Muto C."/>
            <person name="Cheng S.J."/>
            <person name="Richter R.A."/>
            <person name="Bruno V.M."/>
            <person name="Liu G."/>
            <person name="Beyhan S."/>
            <person name="Sundermann A.J."/>
            <person name="Mounaud S."/>
            <person name="Pasculle A.W."/>
            <person name="Nierman W.C."/>
            <person name="Driscoll E."/>
            <person name="Cumbie R."/>
            <person name="Clancy C.J."/>
            <person name="Dupont C.L."/>
        </authorList>
    </citation>
    <scope>NUCLEOTIDE SEQUENCE [LARGE SCALE GENOMIC DNA]</scope>
    <source>
        <strain evidence="2 3">GL24</strain>
    </source>
</reference>
<keyword evidence="3" id="KW-1185">Reference proteome</keyword>
<feature type="compositionally biased region" description="Basic and acidic residues" evidence="1">
    <location>
        <begin position="92"/>
        <end position="102"/>
    </location>
</feature>
<name>A0A9P7C173_9FUNG</name>
<evidence type="ECO:0000313" key="2">
    <source>
        <dbReference type="EMBL" id="KAG1531246.1"/>
    </source>
</evidence>
<dbReference type="EMBL" id="JAANIU010011138">
    <property type="protein sequence ID" value="KAG1531246.1"/>
    <property type="molecule type" value="Genomic_DNA"/>
</dbReference>
<accession>A0A9P7C173</accession>
<evidence type="ECO:0000256" key="1">
    <source>
        <dbReference type="SAM" id="MobiDB-lite"/>
    </source>
</evidence>
<dbReference type="AlphaFoldDB" id="A0A9P7C173"/>
<proteinExistence type="predicted"/>
<dbReference type="Proteomes" id="UP000740926">
    <property type="component" value="Unassembled WGS sequence"/>
</dbReference>
<organism evidence="2 3">
    <name type="scientific">Rhizopus delemar</name>
    <dbReference type="NCBI Taxonomy" id="936053"/>
    <lineage>
        <taxon>Eukaryota</taxon>
        <taxon>Fungi</taxon>
        <taxon>Fungi incertae sedis</taxon>
        <taxon>Mucoromycota</taxon>
        <taxon>Mucoromycotina</taxon>
        <taxon>Mucoromycetes</taxon>
        <taxon>Mucorales</taxon>
        <taxon>Mucorineae</taxon>
        <taxon>Rhizopodaceae</taxon>
        <taxon>Rhizopus</taxon>
    </lineage>
</organism>
<comment type="caution">
    <text evidence="2">The sequence shown here is derived from an EMBL/GenBank/DDBJ whole genome shotgun (WGS) entry which is preliminary data.</text>
</comment>
<gene>
    <name evidence="2" type="ORF">G6F50_016806</name>
</gene>
<evidence type="ECO:0000313" key="3">
    <source>
        <dbReference type="Proteomes" id="UP000740926"/>
    </source>
</evidence>
<protein>
    <submittedName>
        <fullName evidence="2">Uncharacterized protein</fullName>
    </submittedName>
</protein>